<protein>
    <submittedName>
        <fullName evidence="2">Uncharacterized protein</fullName>
    </submittedName>
</protein>
<organism evidence="2 3">
    <name type="scientific">Corynebacterium sphenisci DSM 44792</name>
    <dbReference type="NCBI Taxonomy" id="1437874"/>
    <lineage>
        <taxon>Bacteria</taxon>
        <taxon>Bacillati</taxon>
        <taxon>Actinomycetota</taxon>
        <taxon>Actinomycetes</taxon>
        <taxon>Mycobacteriales</taxon>
        <taxon>Corynebacteriaceae</taxon>
        <taxon>Corynebacterium</taxon>
    </lineage>
</organism>
<sequence>MGARHPRTRSPMRVARPSRPASRPSTASGRPATSPTGRGFPFRVAPAAPARMVGAIPAGRGRGSSRRSVAERITSGSGSAIPRAGRAGGPGGAADGEARIPRDPVGGAPGIGCAPAGGGRSGARIAAGATGVQRRGR</sequence>
<feature type="compositionally biased region" description="Low complexity" evidence="1">
    <location>
        <begin position="11"/>
        <end position="55"/>
    </location>
</feature>
<evidence type="ECO:0000313" key="3">
    <source>
        <dbReference type="Proteomes" id="UP000185469"/>
    </source>
</evidence>
<dbReference type="KEGG" id="csph:CSPHI_04060"/>
<keyword evidence="3" id="KW-1185">Reference proteome</keyword>
<gene>
    <name evidence="2" type="ORF">CSPHI_04060</name>
</gene>
<dbReference type="Proteomes" id="UP000185469">
    <property type="component" value="Chromosome"/>
</dbReference>
<dbReference type="AlphaFoldDB" id="A0A1L7CWV8"/>
<name>A0A1L7CWV8_9CORY</name>
<feature type="region of interest" description="Disordered" evidence="1">
    <location>
        <begin position="1"/>
        <end position="137"/>
    </location>
</feature>
<reference evidence="2 3" key="1">
    <citation type="submission" date="2014-08" db="EMBL/GenBank/DDBJ databases">
        <title>Complete genome sequence of Corynebacterium sphenisci CECT 5990(T) (=DSM 44792(T)), isolated from healthy wild penguins.</title>
        <authorList>
            <person name="Ruckert C."/>
            <person name="Albersmeier A."/>
            <person name="Winkler A."/>
            <person name="Kalinowski J."/>
        </authorList>
    </citation>
    <scope>NUCLEOTIDE SEQUENCE [LARGE SCALE GENOMIC DNA]</scope>
    <source>
        <strain evidence="2 3">DSM 44792</strain>
    </source>
</reference>
<feature type="compositionally biased region" description="Low complexity" evidence="1">
    <location>
        <begin position="122"/>
        <end position="131"/>
    </location>
</feature>
<feature type="compositionally biased region" description="Basic residues" evidence="1">
    <location>
        <begin position="1"/>
        <end position="10"/>
    </location>
</feature>
<feature type="compositionally biased region" description="Low complexity" evidence="1">
    <location>
        <begin position="75"/>
        <end position="85"/>
    </location>
</feature>
<feature type="compositionally biased region" description="Gly residues" evidence="1">
    <location>
        <begin position="107"/>
        <end position="121"/>
    </location>
</feature>
<accession>A0A1L7CWV8</accession>
<evidence type="ECO:0000313" key="2">
    <source>
        <dbReference type="EMBL" id="APT90365.1"/>
    </source>
</evidence>
<evidence type="ECO:0000256" key="1">
    <source>
        <dbReference type="SAM" id="MobiDB-lite"/>
    </source>
</evidence>
<proteinExistence type="predicted"/>
<dbReference type="EMBL" id="CP009248">
    <property type="protein sequence ID" value="APT90365.1"/>
    <property type="molecule type" value="Genomic_DNA"/>
</dbReference>